<dbReference type="AlphaFoldDB" id="T0YF62"/>
<gene>
    <name evidence="1" type="ORF">B2A_12844</name>
</gene>
<evidence type="ECO:0008006" key="2">
    <source>
        <dbReference type="Google" id="ProtNLM"/>
    </source>
</evidence>
<organism evidence="1">
    <name type="scientific">mine drainage metagenome</name>
    <dbReference type="NCBI Taxonomy" id="410659"/>
    <lineage>
        <taxon>unclassified sequences</taxon>
        <taxon>metagenomes</taxon>
        <taxon>ecological metagenomes</taxon>
    </lineage>
</organism>
<reference evidence="1" key="2">
    <citation type="journal article" date="2014" name="ISME J.">
        <title>Microbial stratification in low pH oxic and suboxic macroscopic growths along an acid mine drainage.</title>
        <authorList>
            <person name="Mendez-Garcia C."/>
            <person name="Mesa V."/>
            <person name="Sprenger R.R."/>
            <person name="Richter M."/>
            <person name="Diez M.S."/>
            <person name="Solano J."/>
            <person name="Bargiela R."/>
            <person name="Golyshina O.V."/>
            <person name="Manteca A."/>
            <person name="Ramos J.L."/>
            <person name="Gallego J.R."/>
            <person name="Llorente I."/>
            <person name="Martins Dos Santos V.A."/>
            <person name="Jensen O.N."/>
            <person name="Pelaez A.I."/>
            <person name="Sanchez J."/>
            <person name="Ferrer M."/>
        </authorList>
    </citation>
    <scope>NUCLEOTIDE SEQUENCE</scope>
</reference>
<dbReference type="PANTHER" id="PTHR36451">
    <property type="entry name" value="PAPS-DEPENDENT SULFOTRANSFERASE STF3"/>
    <property type="match status" value="1"/>
</dbReference>
<name>T0YF62_9ZZZZ</name>
<protein>
    <recommendedName>
        <fullName evidence="2">Sulfotransferase</fullName>
    </recommendedName>
</protein>
<sequence length="123" mass="14421">MEDIRAVYPDARWVFIHRDPVAVLGSVAKLTEVLRRPFAHRVDLEEIGRQVCASWFDGAQRMMRAATDMDSILHVHYQELLAHPLCVVERIFAHWGRILSPTAAQRMRAWVENRRNRAHRPRD</sequence>
<dbReference type="EMBL" id="AUZZ01009264">
    <property type="protein sequence ID" value="EQD34041.1"/>
    <property type="molecule type" value="Genomic_DNA"/>
</dbReference>
<evidence type="ECO:0000313" key="1">
    <source>
        <dbReference type="EMBL" id="EQD34041.1"/>
    </source>
</evidence>
<dbReference type="InterPro" id="IPR052736">
    <property type="entry name" value="Stf3_sulfotransferase"/>
</dbReference>
<dbReference type="PANTHER" id="PTHR36451:SF1">
    <property type="entry name" value="OMEGA-HYDROXY-BETA-DIHYDROMENAQUINONE-9 SULFOTRANSFERASE STF3"/>
    <property type="match status" value="1"/>
</dbReference>
<accession>T0YF62</accession>
<comment type="caution">
    <text evidence="1">The sequence shown here is derived from an EMBL/GenBank/DDBJ whole genome shotgun (WGS) entry which is preliminary data.</text>
</comment>
<dbReference type="SUPFAM" id="SSF52540">
    <property type="entry name" value="P-loop containing nucleoside triphosphate hydrolases"/>
    <property type="match status" value="1"/>
</dbReference>
<reference evidence="1" key="1">
    <citation type="submission" date="2013-08" db="EMBL/GenBank/DDBJ databases">
        <authorList>
            <person name="Mendez C."/>
            <person name="Richter M."/>
            <person name="Ferrer M."/>
            <person name="Sanchez J."/>
        </authorList>
    </citation>
    <scope>NUCLEOTIDE SEQUENCE</scope>
</reference>
<dbReference type="Gene3D" id="3.40.50.300">
    <property type="entry name" value="P-loop containing nucleotide triphosphate hydrolases"/>
    <property type="match status" value="1"/>
</dbReference>
<dbReference type="InterPro" id="IPR027417">
    <property type="entry name" value="P-loop_NTPase"/>
</dbReference>
<dbReference type="Pfam" id="PF13469">
    <property type="entry name" value="Sulfotransfer_3"/>
    <property type="match status" value="1"/>
</dbReference>
<proteinExistence type="predicted"/>
<feature type="non-terminal residue" evidence="1">
    <location>
        <position position="123"/>
    </location>
</feature>